<dbReference type="EMBL" id="BAABDD010000019">
    <property type="protein sequence ID" value="GAA3754441.1"/>
    <property type="molecule type" value="Genomic_DNA"/>
</dbReference>
<sequence length="86" mass="8802">MGAAVGTGNVNRAGEVKVWGWGWLSNATLLGSASSAGVASVDDAVSVLPEVPTLLLQPVAAGTATPTATTRPQNRIKERMLPTTCR</sequence>
<proteinExistence type="predicted"/>
<organism evidence="1 2">
    <name type="scientific">Salinactinospora qingdaonensis</name>
    <dbReference type="NCBI Taxonomy" id="702744"/>
    <lineage>
        <taxon>Bacteria</taxon>
        <taxon>Bacillati</taxon>
        <taxon>Actinomycetota</taxon>
        <taxon>Actinomycetes</taxon>
        <taxon>Streptosporangiales</taxon>
        <taxon>Nocardiopsidaceae</taxon>
        <taxon>Salinactinospora</taxon>
    </lineage>
</organism>
<protein>
    <recommendedName>
        <fullName evidence="3">Regulator of chromosome condensation (RCC1) repeat-containing protein</fullName>
    </recommendedName>
</protein>
<accession>A0ABP7G4M4</accession>
<evidence type="ECO:0000313" key="1">
    <source>
        <dbReference type="EMBL" id="GAA3754441.1"/>
    </source>
</evidence>
<keyword evidence="2" id="KW-1185">Reference proteome</keyword>
<evidence type="ECO:0000313" key="2">
    <source>
        <dbReference type="Proteomes" id="UP001500908"/>
    </source>
</evidence>
<dbReference type="Proteomes" id="UP001500908">
    <property type="component" value="Unassembled WGS sequence"/>
</dbReference>
<name>A0ABP7G4M4_9ACTN</name>
<evidence type="ECO:0008006" key="3">
    <source>
        <dbReference type="Google" id="ProtNLM"/>
    </source>
</evidence>
<comment type="caution">
    <text evidence="1">The sequence shown here is derived from an EMBL/GenBank/DDBJ whole genome shotgun (WGS) entry which is preliminary data.</text>
</comment>
<reference evidence="2" key="1">
    <citation type="journal article" date="2019" name="Int. J. Syst. Evol. Microbiol.">
        <title>The Global Catalogue of Microorganisms (GCM) 10K type strain sequencing project: providing services to taxonomists for standard genome sequencing and annotation.</title>
        <authorList>
            <consortium name="The Broad Institute Genomics Platform"/>
            <consortium name="The Broad Institute Genome Sequencing Center for Infectious Disease"/>
            <person name="Wu L."/>
            <person name="Ma J."/>
        </authorList>
    </citation>
    <scope>NUCLEOTIDE SEQUENCE [LARGE SCALE GENOMIC DNA]</scope>
    <source>
        <strain evidence="2">JCM 17137</strain>
    </source>
</reference>
<gene>
    <name evidence="1" type="ORF">GCM10022402_36380</name>
</gene>